<dbReference type="GO" id="GO:0030638">
    <property type="term" value="P:polyketide metabolic process"/>
    <property type="evidence" value="ECO:0007669"/>
    <property type="project" value="InterPro"/>
</dbReference>
<gene>
    <name evidence="1" type="ORF">D8S82_06790</name>
</gene>
<evidence type="ECO:0000313" key="1">
    <source>
        <dbReference type="EMBL" id="TQR87479.1"/>
    </source>
</evidence>
<dbReference type="SUPFAM" id="SSF54427">
    <property type="entry name" value="NTF2-like"/>
    <property type="match status" value="1"/>
</dbReference>
<organism evidence="1 2">
    <name type="scientific">Mycolicibacterium hodleri</name>
    <dbReference type="NCBI Taxonomy" id="49897"/>
    <lineage>
        <taxon>Bacteria</taxon>
        <taxon>Bacillati</taxon>
        <taxon>Actinomycetota</taxon>
        <taxon>Actinomycetes</taxon>
        <taxon>Mycobacteriales</taxon>
        <taxon>Mycobacteriaceae</taxon>
        <taxon>Mycolicibacterium</taxon>
    </lineage>
</organism>
<dbReference type="EMBL" id="VIFX01000006">
    <property type="protein sequence ID" value="TQR87479.1"/>
    <property type="molecule type" value="Genomic_DNA"/>
</dbReference>
<dbReference type="Pfam" id="PF07366">
    <property type="entry name" value="SnoaL"/>
    <property type="match status" value="1"/>
</dbReference>
<dbReference type="PANTHER" id="PTHR38436:SF1">
    <property type="entry name" value="ESTER CYCLASE"/>
    <property type="match status" value="1"/>
</dbReference>
<comment type="caution">
    <text evidence="1">The sequence shown here is derived from an EMBL/GenBank/DDBJ whole genome shotgun (WGS) entry which is preliminary data.</text>
</comment>
<accession>A0A544W5I4</accession>
<dbReference type="Proteomes" id="UP000315759">
    <property type="component" value="Unassembled WGS sequence"/>
</dbReference>
<dbReference type="InterPro" id="IPR009959">
    <property type="entry name" value="Cyclase_SnoaL-like"/>
</dbReference>
<reference evidence="1 2" key="1">
    <citation type="submission" date="2018-10" db="EMBL/GenBank/DDBJ databases">
        <title>Draft genome of Mycobacterium hodleri strain B.</title>
        <authorList>
            <person name="Amande T.J."/>
            <person name="Mcgenity T.J."/>
        </authorList>
    </citation>
    <scope>NUCLEOTIDE SEQUENCE [LARGE SCALE GENOMIC DNA]</scope>
    <source>
        <strain evidence="1 2">B</strain>
    </source>
</reference>
<dbReference type="InterPro" id="IPR032710">
    <property type="entry name" value="NTF2-like_dom_sf"/>
</dbReference>
<dbReference type="AlphaFoldDB" id="A0A544W5I4"/>
<dbReference type="RefSeq" id="WP_142551336.1">
    <property type="nucleotide sequence ID" value="NZ_VIFX01000006.1"/>
</dbReference>
<keyword evidence="2" id="KW-1185">Reference proteome</keyword>
<dbReference type="PANTHER" id="PTHR38436">
    <property type="entry name" value="POLYKETIDE CYCLASE SNOAL-LIKE DOMAIN"/>
    <property type="match status" value="1"/>
</dbReference>
<sequence length="130" mass="14620">MTRRDDYLSLYNSYLGHCNEHDFAGMTTFYAPIIQINGVPTDAGAVTAQFAPLVTAFPDWHWKVRHLLVDGDDIVVHFTVTGTHRGTFRGQEATGRQVSVTEFTLYKVKDGKFAEVWDLLDTDAIIQQIG</sequence>
<name>A0A544W5I4_9MYCO</name>
<dbReference type="Gene3D" id="3.10.450.50">
    <property type="match status" value="1"/>
</dbReference>
<protein>
    <submittedName>
        <fullName evidence="1">Ester cyclase</fullName>
    </submittedName>
</protein>
<evidence type="ECO:0000313" key="2">
    <source>
        <dbReference type="Proteomes" id="UP000315759"/>
    </source>
</evidence>
<proteinExistence type="predicted"/>